<dbReference type="InterPro" id="IPR029045">
    <property type="entry name" value="ClpP/crotonase-like_dom_sf"/>
</dbReference>
<comment type="similarity">
    <text evidence="1 3">Belongs to the enoyl-CoA hydratase/isomerase family.</text>
</comment>
<reference evidence="5 6" key="2">
    <citation type="submission" date="2018-11" db="EMBL/GenBank/DDBJ databases">
        <authorList>
            <consortium name="Pathogen Informatics"/>
        </authorList>
    </citation>
    <scope>NUCLEOTIDE SEQUENCE [LARGE SCALE GENOMIC DNA]</scope>
</reference>
<dbReference type="InterPro" id="IPR018376">
    <property type="entry name" value="Enoyl-CoA_hyd/isom_CS"/>
</dbReference>
<dbReference type="STRING" id="60517.A0A0R3W8M9"/>
<organism evidence="7">
    <name type="scientific">Taenia asiatica</name>
    <name type="common">Asian tapeworm</name>
    <dbReference type="NCBI Taxonomy" id="60517"/>
    <lineage>
        <taxon>Eukaryota</taxon>
        <taxon>Metazoa</taxon>
        <taxon>Spiralia</taxon>
        <taxon>Lophotrochozoa</taxon>
        <taxon>Platyhelminthes</taxon>
        <taxon>Cestoda</taxon>
        <taxon>Eucestoda</taxon>
        <taxon>Cyclophyllidea</taxon>
        <taxon>Taeniidae</taxon>
        <taxon>Taenia</taxon>
    </lineage>
</organism>
<evidence type="ECO:0000256" key="2">
    <source>
        <dbReference type="ARBA" id="ARBA00023239"/>
    </source>
</evidence>
<evidence type="ECO:0000256" key="4">
    <source>
        <dbReference type="SAM" id="MobiDB-lite"/>
    </source>
</evidence>
<gene>
    <name evidence="5" type="ORF">TASK_LOCUS6730</name>
</gene>
<accession>A0A0R3W8M9</accession>
<dbReference type="WBParaSite" id="TASK_0000672901-mRNA-1">
    <property type="protein sequence ID" value="TASK_0000672901-mRNA-1"/>
    <property type="gene ID" value="TASK_0000672901"/>
</dbReference>
<dbReference type="AlphaFoldDB" id="A0A0R3W8M9"/>
<dbReference type="GO" id="GO:0016829">
    <property type="term" value="F:lyase activity"/>
    <property type="evidence" value="ECO:0007669"/>
    <property type="project" value="UniProtKB-KW"/>
</dbReference>
<keyword evidence="6" id="KW-1185">Reference proteome</keyword>
<dbReference type="InterPro" id="IPR015915">
    <property type="entry name" value="Kelch-typ_b-propeller"/>
</dbReference>
<dbReference type="Pfam" id="PF00378">
    <property type="entry name" value="ECH_1"/>
    <property type="match status" value="1"/>
</dbReference>
<dbReference type="Gene3D" id="2.120.10.80">
    <property type="entry name" value="Kelch-type beta propeller"/>
    <property type="match status" value="1"/>
</dbReference>
<evidence type="ECO:0000256" key="3">
    <source>
        <dbReference type="RuleBase" id="RU003707"/>
    </source>
</evidence>
<dbReference type="PANTHER" id="PTHR11941:SF54">
    <property type="entry name" value="ENOYL-COA HYDRATASE, MITOCHONDRIAL"/>
    <property type="match status" value="1"/>
</dbReference>
<reference evidence="7" key="1">
    <citation type="submission" date="2016-04" db="UniProtKB">
        <authorList>
            <consortium name="WormBaseParasite"/>
        </authorList>
    </citation>
    <scope>IDENTIFICATION</scope>
</reference>
<dbReference type="InterPro" id="IPR001753">
    <property type="entry name" value="Enoyl-CoA_hydra/iso"/>
</dbReference>
<dbReference type="PROSITE" id="PS00166">
    <property type="entry name" value="ENOYL_COA_HYDRATASE"/>
    <property type="match status" value="1"/>
</dbReference>
<protein>
    <submittedName>
        <fullName evidence="7">Enoyl-CoA hydratase</fullName>
    </submittedName>
</protein>
<dbReference type="PANTHER" id="PTHR11941">
    <property type="entry name" value="ENOYL-COA HYDRATASE-RELATED"/>
    <property type="match status" value="1"/>
</dbReference>
<dbReference type="EMBL" id="UYRS01018530">
    <property type="protein sequence ID" value="VDK37237.1"/>
    <property type="molecule type" value="Genomic_DNA"/>
</dbReference>
<dbReference type="Proteomes" id="UP000282613">
    <property type="component" value="Unassembled WGS sequence"/>
</dbReference>
<evidence type="ECO:0000313" key="6">
    <source>
        <dbReference type="Proteomes" id="UP000282613"/>
    </source>
</evidence>
<feature type="region of interest" description="Disordered" evidence="4">
    <location>
        <begin position="612"/>
        <end position="634"/>
    </location>
</feature>
<name>A0A0R3W8M9_TAEAS</name>
<sequence length="823" mass="90147">MFDGREQARRLQYKTTFERSKYRGAILRIVRGVSQIGWRFISASAQSRGLKVSRRGVDLQVGLVELDRPNTFNALCPELVKELASAVEQLDADSSIRCLVITGSKRVFSGKAAVGADVKHLDDLRKPEAMRRWGALGAVEKPTIAAVNGAALGGGCELAMMCDVIYAGERARFGHPEVGLALLPGAGGTQRLIRAVGKSRAMEMILSGKAISAKEAAAFGLVSCVYPVDEVVNRAIALAERISAHSLVALRAVKRAVNAGEYSFKHLFLIAYQLPLDEGLKVEREIFLATLSSVSRLSAVFECRTQWHPLPMYSDVNERSGVSVAIHGHTLYVFGGRTDDETAMNDLSTFNLLTVEWKRLTTNGPRPLPRSNAIMGFIADQLFLYGGHKCPLQDFGGVLLPISSHHLRTLVMNDLYSFCRGTNTWRQILKDTEGPRLRGHYNGAFLPPAASDPETHPGLLILFEASDTQYLTFALVPETGFWVILPHCPQGPPQTSNGNPLLRPPMCALSEKEVLVLTQHSSTTFVWVLSRRARTSNSASHSVGWTWTEVQLRTRANKVNFIEPLAALGGAQLICLPKLPDQEWPTVAMLCGIRFSTIRAHLNRRLREGPRRLPDVSSISSSSSSPPSVNIQPEIQPNPLVQVFDELHDPTQPAGAPGQPLRGAIIRRVTLSSSSSSLTSLLRHHSTAASRKRRSSQASITRFASSMVNTNSDEPESESDSLDPDILALCTLTLSGRPTRSRPRIMLCELDGPSDQDYHLDSLPLSRSFAAFTYGLGSLLVFGVPQARLVNAEYMNGARDKRPFMWAISGSRVMCGFEAPPET</sequence>
<dbReference type="Gene3D" id="3.90.226.10">
    <property type="entry name" value="2-enoyl-CoA Hydratase, Chain A, domain 1"/>
    <property type="match status" value="1"/>
</dbReference>
<dbReference type="GO" id="GO:0005739">
    <property type="term" value="C:mitochondrion"/>
    <property type="evidence" value="ECO:0007669"/>
    <property type="project" value="TreeGrafter"/>
</dbReference>
<evidence type="ECO:0000256" key="1">
    <source>
        <dbReference type="ARBA" id="ARBA00005254"/>
    </source>
</evidence>
<proteinExistence type="inferred from homology"/>
<dbReference type="CDD" id="cd06558">
    <property type="entry name" value="crotonase-like"/>
    <property type="match status" value="1"/>
</dbReference>
<dbReference type="SUPFAM" id="SSF117281">
    <property type="entry name" value="Kelch motif"/>
    <property type="match status" value="1"/>
</dbReference>
<evidence type="ECO:0000313" key="5">
    <source>
        <dbReference type="EMBL" id="VDK37237.1"/>
    </source>
</evidence>
<dbReference type="SUPFAM" id="SSF52096">
    <property type="entry name" value="ClpP/crotonase"/>
    <property type="match status" value="1"/>
</dbReference>
<keyword evidence="2" id="KW-0456">Lyase</keyword>
<dbReference type="GO" id="GO:0006635">
    <property type="term" value="P:fatty acid beta-oxidation"/>
    <property type="evidence" value="ECO:0007669"/>
    <property type="project" value="TreeGrafter"/>
</dbReference>
<dbReference type="OrthoDB" id="2018133at2759"/>
<dbReference type="Pfam" id="PF24681">
    <property type="entry name" value="Kelch_KLHDC2_KLHL20_DRC7"/>
    <property type="match status" value="1"/>
</dbReference>
<feature type="compositionally biased region" description="Low complexity" evidence="4">
    <location>
        <begin position="617"/>
        <end position="628"/>
    </location>
</feature>
<evidence type="ECO:0000313" key="7">
    <source>
        <dbReference type="WBParaSite" id="TASK_0000672901-mRNA-1"/>
    </source>
</evidence>
<dbReference type="FunFam" id="3.90.226.10:FF:000009">
    <property type="entry name" value="Carnitinyl-CoA dehydratase"/>
    <property type="match status" value="1"/>
</dbReference>